<name>A0AAV3X7Q5_9CYAN</name>
<dbReference type="Gene3D" id="3.40.50.1010">
    <property type="entry name" value="5'-nuclease"/>
    <property type="match status" value="1"/>
</dbReference>
<dbReference type="SUPFAM" id="SSF88723">
    <property type="entry name" value="PIN domain-like"/>
    <property type="match status" value="1"/>
</dbReference>
<proteinExistence type="predicted"/>
<evidence type="ECO:0000313" key="2">
    <source>
        <dbReference type="Proteomes" id="UP001050975"/>
    </source>
</evidence>
<dbReference type="InterPro" id="IPR029060">
    <property type="entry name" value="PIN-like_dom_sf"/>
</dbReference>
<evidence type="ECO:0000313" key="1">
    <source>
        <dbReference type="EMBL" id="GET38897.1"/>
    </source>
</evidence>
<evidence type="ECO:0008006" key="3">
    <source>
        <dbReference type="Google" id="ProtNLM"/>
    </source>
</evidence>
<dbReference type="AlphaFoldDB" id="A0AAV3X7Q5"/>
<protein>
    <recommendedName>
        <fullName evidence="3">PIN domain-containing protein</fullName>
    </recommendedName>
</protein>
<gene>
    <name evidence="1" type="ORF">MiSe_36570</name>
</gene>
<accession>A0AAV3X7Q5</accession>
<organism evidence="1 2">
    <name type="scientific">Microseira wollei NIES-4236</name>
    <dbReference type="NCBI Taxonomy" id="2530354"/>
    <lineage>
        <taxon>Bacteria</taxon>
        <taxon>Bacillati</taxon>
        <taxon>Cyanobacteriota</taxon>
        <taxon>Cyanophyceae</taxon>
        <taxon>Oscillatoriophycideae</taxon>
        <taxon>Aerosakkonematales</taxon>
        <taxon>Aerosakkonemataceae</taxon>
        <taxon>Microseira</taxon>
    </lineage>
</organism>
<keyword evidence="2" id="KW-1185">Reference proteome</keyword>
<dbReference type="EMBL" id="BLAY01000054">
    <property type="protein sequence ID" value="GET38897.1"/>
    <property type="molecule type" value="Genomic_DNA"/>
</dbReference>
<dbReference type="RefSeq" id="WP_226583445.1">
    <property type="nucleotide sequence ID" value="NZ_BLAY01000054.1"/>
</dbReference>
<reference evidence="1" key="1">
    <citation type="submission" date="2019-10" db="EMBL/GenBank/DDBJ databases">
        <title>Draft genome sequece of Microseira wollei NIES-4236.</title>
        <authorList>
            <person name="Yamaguchi H."/>
            <person name="Suzuki S."/>
            <person name="Kawachi M."/>
        </authorList>
    </citation>
    <scope>NUCLEOTIDE SEQUENCE</scope>
    <source>
        <strain evidence="1">NIES-4236</strain>
    </source>
</reference>
<comment type="caution">
    <text evidence="1">The sequence shown here is derived from an EMBL/GenBank/DDBJ whole genome shotgun (WGS) entry which is preliminary data.</text>
</comment>
<sequence>MSYLVDPNFLLRLAQSTSPLQQYARNAYSTLRSPGETLTIVPQNIVEFWAVATRPVNVNGLGLSIDLASGEITQMKQLFVLQPDTPEILPIWEQLVIAHQVMGKQVHDTRLVAAMVVHQITHLLTFNTDDFQRFTEITTVDPRQISG</sequence>
<dbReference type="Proteomes" id="UP001050975">
    <property type="component" value="Unassembled WGS sequence"/>
</dbReference>